<dbReference type="Pfam" id="PF03702">
    <property type="entry name" value="AnmK"/>
    <property type="match status" value="1"/>
</dbReference>
<keyword evidence="2" id="KW-1185">Reference proteome</keyword>
<dbReference type="InterPro" id="IPR005338">
    <property type="entry name" value="Anhydro_N_Ac-Mur_kinase"/>
</dbReference>
<dbReference type="InterPro" id="IPR043129">
    <property type="entry name" value="ATPase_NBD"/>
</dbReference>
<keyword evidence="1" id="KW-0808">Transferase</keyword>
<dbReference type="GO" id="GO:0005524">
    <property type="term" value="F:ATP binding"/>
    <property type="evidence" value="ECO:0007669"/>
    <property type="project" value="InterPro"/>
</dbReference>
<organism evidence="1 2">
    <name type="scientific">Fervidobacterium islandicum</name>
    <dbReference type="NCBI Taxonomy" id="2423"/>
    <lineage>
        <taxon>Bacteria</taxon>
        <taxon>Thermotogati</taxon>
        <taxon>Thermotogota</taxon>
        <taxon>Thermotogae</taxon>
        <taxon>Thermotogales</taxon>
        <taxon>Fervidobacteriaceae</taxon>
        <taxon>Fervidobacterium</taxon>
    </lineage>
</organism>
<evidence type="ECO:0000313" key="1">
    <source>
        <dbReference type="EMBL" id="AMW33717.2"/>
    </source>
</evidence>
<dbReference type="Gene3D" id="3.30.420.40">
    <property type="match status" value="2"/>
</dbReference>
<dbReference type="GO" id="GO:0016301">
    <property type="term" value="F:kinase activity"/>
    <property type="evidence" value="ECO:0007669"/>
    <property type="project" value="UniProtKB-KW"/>
</dbReference>
<dbReference type="SUPFAM" id="SSF53067">
    <property type="entry name" value="Actin-like ATPase domain"/>
    <property type="match status" value="1"/>
</dbReference>
<name>A0AAI8CN95_FERIS</name>
<dbReference type="Proteomes" id="UP000093740">
    <property type="component" value="Chromosome"/>
</dbReference>
<gene>
    <name evidence="1" type="ORF">NA23_05160</name>
</gene>
<reference evidence="1 2" key="1">
    <citation type="journal article" date="2015" name="Stand. Genomic Sci.">
        <title>Genome sequence of a native-feather degrading extremely thermophilic Eubacterium, Fervidobacterium islandicum AW-1.</title>
        <authorList>
            <person name="Lee Y.J."/>
            <person name="Jeong H."/>
            <person name="Park G.S."/>
            <person name="Kwak Y."/>
            <person name="Lee S.J."/>
            <person name="Lee S.J."/>
            <person name="Park M.K."/>
            <person name="Kim J.Y."/>
            <person name="Kang H.K."/>
            <person name="Shin J.H."/>
            <person name="Lee D.W."/>
        </authorList>
    </citation>
    <scope>NUCLEOTIDE SEQUENCE [LARGE SCALE GENOMIC DNA]</scope>
    <source>
        <strain evidence="1 2">AW-1</strain>
    </source>
</reference>
<dbReference type="KEGG" id="fia:NA23_05160"/>
<accession>A0AAI8CN95</accession>
<proteinExistence type="predicted"/>
<evidence type="ECO:0000313" key="2">
    <source>
        <dbReference type="Proteomes" id="UP000093740"/>
    </source>
</evidence>
<dbReference type="GO" id="GO:0009254">
    <property type="term" value="P:peptidoglycan turnover"/>
    <property type="evidence" value="ECO:0007669"/>
    <property type="project" value="InterPro"/>
</dbReference>
<dbReference type="RefSeq" id="WP_231882349.1">
    <property type="nucleotide sequence ID" value="NZ_CP014334.2"/>
</dbReference>
<dbReference type="PANTHER" id="PTHR30605:SF0">
    <property type="entry name" value="ANHYDRO-N-ACETYLMURAMIC ACID KINASE"/>
    <property type="match status" value="1"/>
</dbReference>
<dbReference type="PANTHER" id="PTHR30605">
    <property type="entry name" value="ANHYDRO-N-ACETYLMURAMIC ACID KINASE"/>
    <property type="match status" value="1"/>
</dbReference>
<keyword evidence="1" id="KW-0418">Kinase</keyword>
<dbReference type="AlphaFoldDB" id="A0AAI8CN95"/>
<sequence>MEKLVKLWDWSKFLQDLEKPEHTILGLMSGTSADGLDIANVTFKYEDNNLTFQIKKAVTVSYEKEFQKRILESYDKRLADVEYVTRINFELARLHARMVKDLNLNFDFIAYHGQTVYHLPSEGATLQLGEADVLAVELGKPVVFDFRKKDVALGGQGAPISAYFDSLFLIRDEQTAVLNVGGISNITTLNSDGNLIAFDTGPGNCLVDLVCQKYFNVKYDVNGEISGQGNLDENLLKIFMEQDRVYAEKKPPKTTGREVYNDEFLNNALAKAGKIDYLDLLRTLVRFTAQSIEKNIRLHALQVKRLVVVGGGAYNRTLTNDLRDLGFEIIVPDETLINFREAIAIALLGELFLRGLAHYSTVTGAIKPSVLGKLALPV</sequence>
<dbReference type="EMBL" id="CP014334">
    <property type="protein sequence ID" value="AMW33717.2"/>
    <property type="molecule type" value="Genomic_DNA"/>
</dbReference>
<dbReference type="GO" id="GO:0016773">
    <property type="term" value="F:phosphotransferase activity, alcohol group as acceptor"/>
    <property type="evidence" value="ECO:0007669"/>
    <property type="project" value="InterPro"/>
</dbReference>
<dbReference type="GO" id="GO:0006040">
    <property type="term" value="P:amino sugar metabolic process"/>
    <property type="evidence" value="ECO:0007669"/>
    <property type="project" value="InterPro"/>
</dbReference>
<protein>
    <submittedName>
        <fullName evidence="1">Anhydro-N-acetylmuramic acid kinase</fullName>
    </submittedName>
</protein>